<keyword evidence="4" id="KW-0227">DNA damage</keyword>
<dbReference type="GO" id="GO:0003689">
    <property type="term" value="F:DNA clamp loader activity"/>
    <property type="evidence" value="ECO:0007669"/>
    <property type="project" value="TreeGrafter"/>
</dbReference>
<feature type="compositionally biased region" description="Basic and acidic residues" evidence="8">
    <location>
        <begin position="44"/>
        <end position="53"/>
    </location>
</feature>
<feature type="compositionally biased region" description="Basic residues" evidence="8">
    <location>
        <begin position="1"/>
        <end position="10"/>
    </location>
</feature>
<comment type="subcellular location">
    <subcellularLocation>
        <location evidence="1">Nucleus</location>
    </subcellularLocation>
</comment>
<dbReference type="GO" id="GO:0003682">
    <property type="term" value="F:chromatin binding"/>
    <property type="evidence" value="ECO:0007669"/>
    <property type="project" value="TreeGrafter"/>
</dbReference>
<evidence type="ECO:0000313" key="11">
    <source>
        <dbReference type="Proteomes" id="UP000215127"/>
    </source>
</evidence>
<feature type="compositionally biased region" description="Polar residues" evidence="8">
    <location>
        <begin position="786"/>
        <end position="795"/>
    </location>
</feature>
<evidence type="ECO:0000259" key="9">
    <source>
        <dbReference type="Pfam" id="PF25812"/>
    </source>
</evidence>
<feature type="region of interest" description="Disordered" evidence="8">
    <location>
        <begin position="1"/>
        <end position="110"/>
    </location>
</feature>
<feature type="compositionally biased region" description="Polar residues" evidence="8">
    <location>
        <begin position="155"/>
        <end position="166"/>
    </location>
</feature>
<feature type="compositionally biased region" description="Basic residues" evidence="8">
    <location>
        <begin position="33"/>
        <end position="43"/>
    </location>
</feature>
<keyword evidence="6" id="KW-0539">Nucleus</keyword>
<dbReference type="Pfam" id="PF03215">
    <property type="entry name" value="Rad17"/>
    <property type="match status" value="1"/>
</dbReference>
<evidence type="ECO:0000256" key="5">
    <source>
        <dbReference type="ARBA" id="ARBA00022840"/>
    </source>
</evidence>
<gene>
    <name evidence="10" type="ORF">ZT3D7_G1077</name>
</gene>
<evidence type="ECO:0000256" key="4">
    <source>
        <dbReference type="ARBA" id="ARBA00022763"/>
    </source>
</evidence>
<evidence type="ECO:0000256" key="2">
    <source>
        <dbReference type="ARBA" id="ARBA00006168"/>
    </source>
</evidence>
<evidence type="ECO:0000313" key="10">
    <source>
        <dbReference type="EMBL" id="SMQ45932.1"/>
    </source>
</evidence>
<dbReference type="GO" id="GO:0005634">
    <property type="term" value="C:nucleus"/>
    <property type="evidence" value="ECO:0007669"/>
    <property type="project" value="UniProtKB-SubCell"/>
</dbReference>
<proteinExistence type="inferred from homology"/>
<evidence type="ECO:0000256" key="1">
    <source>
        <dbReference type="ARBA" id="ARBA00004123"/>
    </source>
</evidence>
<sequence length="840" mass="91829">MAPRASRRKVVTISSDEDDEHQASEAEKESPKPQKRSTGKLKSVKKEATESKAKKPSLQKSPKKSTANAKASSKDAPKPAGKPIYSFFNNATQKQQVAQPKPAPRKPSVAADDAELIQDDTDDEYGNGIGSTTVLAKDSTTALTMRKRKLRRAQSFGNESQPSLAGSQKFRKAAGGERVPPFGVLNNDKRPWTEQFAPIDLTELAVHKRKVSDVRTWLEMTFSGRRQKVLILKGAAGTGKTTTVQLLAKDLGVELMHWRDPGSSEHTEDGFVSSGCRFEDFVARAGKSSSLMISSDADAVPPADLKPTNTAAPSLNRPRALLIEEFPNTFSRTSTPLNAFRSTIAQYVSMTVPSDTKPTPMIMIISETLLSTNTAAADSFTAHRLLGPELITNPWINVIEFNPVAPTYLVKALETIVVKEARKSGRRRTPGPQVLKRLAETGDLRSAVSSLEFLCLRGDDGDTWSSKVTFTKPKQSKAHPPLTKAEEDALRLITNRESSIGIFHSVGKVVYNKRKSAPPGATLAQPPDWLPLCRRDEIPETDVDSFMDEIGTDVSTLVAALHENYAISCSAPNNVEKTLSSLSGCMENLSDSDLLSLDRFSFGTRAFSGSTADTLRQDEMCFQVAVRGLLFSLPNPVHRSLAVGGKTADAHRMLYPNSLRLWRRQEEVESSIEALVATLARGGSLDASQAAGVSTGVVESWQRNKTTNTGHVSSEAEASLRPDASSQAKKEMILDRLPYLARVLDARPPSLSNRRLLDQVLSITRTSGPSMFQEDDNGEPDERTEQAASGEQWTTDRPDEESSTTKTTTTKHQSTFDNITIPVRGRVEQLVLEDDDIVDD</sequence>
<dbReference type="GO" id="GO:0000077">
    <property type="term" value="P:DNA damage checkpoint signaling"/>
    <property type="evidence" value="ECO:0007669"/>
    <property type="project" value="TreeGrafter"/>
</dbReference>
<evidence type="ECO:0000256" key="6">
    <source>
        <dbReference type="ARBA" id="ARBA00023242"/>
    </source>
</evidence>
<feature type="compositionally biased region" description="Basic and acidic residues" evidence="8">
    <location>
        <begin position="21"/>
        <end position="32"/>
    </location>
</feature>
<comment type="similarity">
    <text evidence="2">Belongs to the rad17/RAD24 family.</text>
</comment>
<dbReference type="InterPro" id="IPR027417">
    <property type="entry name" value="P-loop_NTPase"/>
</dbReference>
<organism evidence="10 11">
    <name type="scientific">Zymoseptoria tritici (strain ST99CH_3D7)</name>
    <dbReference type="NCBI Taxonomy" id="1276538"/>
    <lineage>
        <taxon>Eukaryota</taxon>
        <taxon>Fungi</taxon>
        <taxon>Dikarya</taxon>
        <taxon>Ascomycota</taxon>
        <taxon>Pezizomycotina</taxon>
        <taxon>Dothideomycetes</taxon>
        <taxon>Dothideomycetidae</taxon>
        <taxon>Mycosphaerellales</taxon>
        <taxon>Mycosphaerellaceae</taxon>
        <taxon>Zymoseptoria</taxon>
    </lineage>
</organism>
<evidence type="ECO:0000256" key="3">
    <source>
        <dbReference type="ARBA" id="ARBA00022741"/>
    </source>
</evidence>
<dbReference type="AlphaFoldDB" id="A0A1X7REU6"/>
<keyword evidence="3" id="KW-0547">Nucleotide-binding</keyword>
<feature type="region of interest" description="Disordered" evidence="8">
    <location>
        <begin position="766"/>
        <end position="817"/>
    </location>
</feature>
<dbReference type="SUPFAM" id="SSF52540">
    <property type="entry name" value="P-loop containing nucleoside triphosphate hydrolases"/>
    <property type="match status" value="1"/>
</dbReference>
<dbReference type="Pfam" id="PF25812">
    <property type="entry name" value="RAD24_helical"/>
    <property type="match status" value="1"/>
</dbReference>
<dbReference type="PANTHER" id="PTHR12172">
    <property type="entry name" value="CELL CYCLE CHECKPOINT PROTEIN RAD17"/>
    <property type="match status" value="1"/>
</dbReference>
<protein>
    <recommendedName>
        <fullName evidence="9">Checkpoint protein RAD24-like helical bundle domain-containing protein</fullName>
    </recommendedName>
</protein>
<dbReference type="InterPro" id="IPR004582">
    <property type="entry name" value="Checkpoint_prot_Rad17_Rad24"/>
</dbReference>
<keyword evidence="5" id="KW-0067">ATP-binding</keyword>
<feature type="domain" description="Checkpoint protein RAD24-like helical bundle" evidence="9">
    <location>
        <begin position="497"/>
        <end position="598"/>
    </location>
</feature>
<dbReference type="GO" id="GO:0005524">
    <property type="term" value="F:ATP binding"/>
    <property type="evidence" value="ECO:0007669"/>
    <property type="project" value="UniProtKB-KW"/>
</dbReference>
<accession>A0A1X7REU6</accession>
<dbReference type="STRING" id="1276538.A0A1X7REU6"/>
<dbReference type="GO" id="GO:0006281">
    <property type="term" value="P:DNA repair"/>
    <property type="evidence" value="ECO:0007669"/>
    <property type="project" value="InterPro"/>
</dbReference>
<dbReference type="GO" id="GO:0033314">
    <property type="term" value="P:mitotic DNA replication checkpoint signaling"/>
    <property type="evidence" value="ECO:0007669"/>
    <property type="project" value="TreeGrafter"/>
</dbReference>
<reference evidence="10 11" key="1">
    <citation type="submission" date="2016-06" db="EMBL/GenBank/DDBJ databases">
        <authorList>
            <person name="Kjaerup R.B."/>
            <person name="Dalgaard T.S."/>
            <person name="Juul-Madsen H.R."/>
        </authorList>
    </citation>
    <scope>NUCLEOTIDE SEQUENCE [LARGE SCALE GENOMIC DNA]</scope>
</reference>
<dbReference type="Proteomes" id="UP000215127">
    <property type="component" value="Chromosome 1"/>
</dbReference>
<dbReference type="InterPro" id="IPR057927">
    <property type="entry name" value="RAD24-like_helical"/>
</dbReference>
<feature type="compositionally biased region" description="Polar residues" evidence="8">
    <location>
        <begin position="701"/>
        <end position="712"/>
    </location>
</feature>
<dbReference type="Gene3D" id="3.40.50.300">
    <property type="entry name" value="P-loop containing nucleotide triphosphate hydrolases"/>
    <property type="match status" value="1"/>
</dbReference>
<feature type="compositionally biased region" description="Low complexity" evidence="8">
    <location>
        <begin position="91"/>
        <end position="100"/>
    </location>
</feature>
<dbReference type="EMBL" id="LT853692">
    <property type="protein sequence ID" value="SMQ45932.1"/>
    <property type="molecule type" value="Genomic_DNA"/>
</dbReference>
<evidence type="ECO:0000256" key="7">
    <source>
        <dbReference type="ARBA" id="ARBA00023306"/>
    </source>
</evidence>
<keyword evidence="11" id="KW-1185">Reference proteome</keyword>
<feature type="region of interest" description="Disordered" evidence="8">
    <location>
        <begin position="701"/>
        <end position="727"/>
    </location>
</feature>
<name>A0A1X7REU6_ZYMT9</name>
<keyword evidence="7" id="KW-0131">Cell cycle</keyword>
<feature type="region of interest" description="Disordered" evidence="8">
    <location>
        <begin position="150"/>
        <end position="186"/>
    </location>
</feature>
<dbReference type="PANTHER" id="PTHR12172:SF0">
    <property type="entry name" value="CELL CYCLE CHECKPOINT PROTEIN RAD17"/>
    <property type="match status" value="1"/>
</dbReference>
<feature type="compositionally biased region" description="Basic residues" evidence="8">
    <location>
        <begin position="54"/>
        <end position="63"/>
    </location>
</feature>
<evidence type="ECO:0000256" key="8">
    <source>
        <dbReference type="SAM" id="MobiDB-lite"/>
    </source>
</evidence>